<proteinExistence type="inferred from homology"/>
<keyword evidence="1" id="KW-0472">Membrane</keyword>
<evidence type="ECO:0000313" key="2">
    <source>
        <dbReference type="EMBL" id="OOZ36147.1"/>
    </source>
</evidence>
<dbReference type="InterPro" id="IPR002696">
    <property type="entry name" value="Membr_insert_effic_factor_YidD"/>
</dbReference>
<sequence>MKLFFILLIKGYSYLISPFLGNNCRYYPSCSSYTQEAVEKHGLLRGLWLGIKRISRCHPFHEGGVDPVPEPKKKQDH</sequence>
<dbReference type="NCBIfam" id="TIGR00278">
    <property type="entry name" value="membrane protein insertion efficiency factor YidD"/>
    <property type="match status" value="1"/>
</dbReference>
<name>A0A1T2KTG4_9GAMM</name>
<dbReference type="Pfam" id="PF01809">
    <property type="entry name" value="YidD"/>
    <property type="match status" value="1"/>
</dbReference>
<evidence type="ECO:0000256" key="1">
    <source>
        <dbReference type="HAMAP-Rule" id="MF_00386"/>
    </source>
</evidence>
<dbReference type="AlphaFoldDB" id="A0A1T2KTG4"/>
<keyword evidence="1" id="KW-1003">Cell membrane</keyword>
<dbReference type="SMART" id="SM01234">
    <property type="entry name" value="Haemolytic"/>
    <property type="match status" value="1"/>
</dbReference>
<keyword evidence="3" id="KW-1185">Reference proteome</keyword>
<protein>
    <recommendedName>
        <fullName evidence="1">Putative membrane protein insertion efficiency factor</fullName>
    </recommendedName>
</protein>
<organism evidence="2 3">
    <name type="scientific">Solemya velesiana gill symbiont</name>
    <dbReference type="NCBI Taxonomy" id="1918948"/>
    <lineage>
        <taxon>Bacteria</taxon>
        <taxon>Pseudomonadati</taxon>
        <taxon>Pseudomonadota</taxon>
        <taxon>Gammaproteobacteria</taxon>
        <taxon>sulfur-oxidizing symbionts</taxon>
    </lineage>
</organism>
<evidence type="ECO:0000313" key="3">
    <source>
        <dbReference type="Proteomes" id="UP000190896"/>
    </source>
</evidence>
<reference evidence="2 3" key="1">
    <citation type="submission" date="2016-11" db="EMBL/GenBank/DDBJ databases">
        <title>Mixed transmission modes and dynamic genome evolution in an obligate animal-bacterial symbiosis.</title>
        <authorList>
            <person name="Russell S.L."/>
            <person name="Corbett-Detig R.B."/>
            <person name="Cavanaugh C.M."/>
        </authorList>
    </citation>
    <scope>NUCLEOTIDE SEQUENCE [LARGE SCALE GENOMIC DNA]</scope>
    <source>
        <strain evidence="2">Se-Cadez</strain>
    </source>
</reference>
<dbReference type="HAMAP" id="MF_00386">
    <property type="entry name" value="UPF0161_YidD"/>
    <property type="match status" value="1"/>
</dbReference>
<dbReference type="RefSeq" id="WP_216641096.1">
    <property type="nucleotide sequence ID" value="NZ_MPRJ01000053.1"/>
</dbReference>
<gene>
    <name evidence="2" type="ORF">BOW51_08615</name>
</gene>
<accession>A0A1T2KTG4</accession>
<comment type="similarity">
    <text evidence="1">Belongs to the UPF0161 family.</text>
</comment>
<comment type="function">
    <text evidence="1">Could be involved in insertion of integral membrane proteins into the membrane.</text>
</comment>
<dbReference type="GO" id="GO:0005886">
    <property type="term" value="C:plasma membrane"/>
    <property type="evidence" value="ECO:0007669"/>
    <property type="project" value="UniProtKB-SubCell"/>
</dbReference>
<dbReference type="PANTHER" id="PTHR33383:SF1">
    <property type="entry name" value="MEMBRANE PROTEIN INSERTION EFFICIENCY FACTOR-RELATED"/>
    <property type="match status" value="1"/>
</dbReference>
<dbReference type="EMBL" id="MPRJ01000053">
    <property type="protein sequence ID" value="OOZ36147.1"/>
    <property type="molecule type" value="Genomic_DNA"/>
</dbReference>
<dbReference type="Proteomes" id="UP000190896">
    <property type="component" value="Unassembled WGS sequence"/>
</dbReference>
<comment type="subcellular location">
    <subcellularLocation>
        <location evidence="1">Cell membrane</location>
        <topology evidence="1">Peripheral membrane protein</topology>
        <orientation evidence="1">Cytoplasmic side</orientation>
    </subcellularLocation>
</comment>
<comment type="caution">
    <text evidence="2">The sequence shown here is derived from an EMBL/GenBank/DDBJ whole genome shotgun (WGS) entry which is preliminary data.</text>
</comment>
<dbReference type="PANTHER" id="PTHR33383">
    <property type="entry name" value="MEMBRANE PROTEIN INSERTION EFFICIENCY FACTOR-RELATED"/>
    <property type="match status" value="1"/>
</dbReference>